<evidence type="ECO:0000256" key="7">
    <source>
        <dbReference type="ARBA" id="ARBA00022842"/>
    </source>
</evidence>
<comment type="function">
    <text evidence="8">Nucleotidyltransferase involved in the post-translational modification of proteins. It can catalyze the addition of adenosine monophosphate (AMP) or uridine monophosphate (UMP) to a protein, resulting in modifications known as AMPylation and UMPylation.</text>
</comment>
<keyword evidence="2 8" id="KW-0808">Transferase</keyword>
<feature type="binding site" evidence="8">
    <location>
        <position position="274"/>
    </location>
    <ligand>
        <name>ATP</name>
        <dbReference type="ChEBI" id="CHEBI:30616"/>
    </ligand>
</feature>
<evidence type="ECO:0000256" key="4">
    <source>
        <dbReference type="ARBA" id="ARBA00022723"/>
    </source>
</evidence>
<sequence length="496" mass="56384">MSTPANSQPVTLTPLNQLQLTSHYRQLPAHHYQSLTPSPLNNPWVASVNHDVAQKLGLDLNSLNLQELAEFASGQRLFNGSEPLAMKYAGHQFGVYNPQLGDGRGLLLGEHLGPDGILRDIHLKGAGKTAYSRFGDGRAVLRSSIREYLASAAMAGLGIPTTEALCIAGSTDTILREGFPEPCATLLRVTPCHIRFGHFEHLYHNRRFDELTQLTNYVIHRYFPKSAEADNPPLTLIREVILRNATLVAHWQAYGFVHGVMNTDNMSIIGETFDYGPFQFMDTYKAGLVSNHSDHQGRFAFKRQPDAMQWNLLCLAQCFMPMVSDDKKTAQSLLENELRRFSKLYQQEYLMLMRKRLGLQAYEQPSVDQQASAQQLKDTRDSQLIEDLWRLLEAQKTDITLFFRLLSETPVSEQQDKLATTCTYPSAFELWLRQYHQRVTEDHQPETERLAKMQTANPVYLLRNHMAQAAIEQAEKGDMTRINELLTVLQSPFSYR</sequence>
<accession>A0A1T1HA00</accession>
<feature type="binding site" evidence="8">
    <location>
        <position position="274"/>
    </location>
    <ligand>
        <name>Mg(2+)</name>
        <dbReference type="ChEBI" id="CHEBI:18420"/>
    </ligand>
</feature>
<comment type="catalytic activity">
    <reaction evidence="8">
        <text>L-seryl-[protein] + UTP = O-(5'-uridylyl)-L-seryl-[protein] + diphosphate</text>
        <dbReference type="Rhea" id="RHEA:64604"/>
        <dbReference type="Rhea" id="RHEA-COMP:9863"/>
        <dbReference type="Rhea" id="RHEA-COMP:16635"/>
        <dbReference type="ChEBI" id="CHEBI:29999"/>
        <dbReference type="ChEBI" id="CHEBI:33019"/>
        <dbReference type="ChEBI" id="CHEBI:46398"/>
        <dbReference type="ChEBI" id="CHEBI:156051"/>
    </reaction>
</comment>
<dbReference type="Pfam" id="PF02696">
    <property type="entry name" value="SelO"/>
    <property type="match status" value="1"/>
</dbReference>
<evidence type="ECO:0000313" key="10">
    <source>
        <dbReference type="Proteomes" id="UP000190064"/>
    </source>
</evidence>
<feature type="binding site" evidence="8">
    <location>
        <position position="103"/>
    </location>
    <ligand>
        <name>ATP</name>
        <dbReference type="ChEBI" id="CHEBI:30616"/>
    </ligand>
</feature>
<feature type="binding site" evidence="8">
    <location>
        <position position="101"/>
    </location>
    <ligand>
        <name>ATP</name>
        <dbReference type="ChEBI" id="CHEBI:30616"/>
    </ligand>
</feature>
<evidence type="ECO:0000256" key="5">
    <source>
        <dbReference type="ARBA" id="ARBA00022741"/>
    </source>
</evidence>
<dbReference type="PANTHER" id="PTHR32057:SF14">
    <property type="entry name" value="PROTEIN ADENYLYLTRANSFERASE SELO, MITOCHONDRIAL"/>
    <property type="match status" value="1"/>
</dbReference>
<dbReference type="EC" id="2.7.7.108" evidence="8"/>
<dbReference type="InterPro" id="IPR003846">
    <property type="entry name" value="SelO"/>
</dbReference>
<keyword evidence="6 8" id="KW-0067">ATP-binding</keyword>
<dbReference type="PANTHER" id="PTHR32057">
    <property type="entry name" value="PROTEIN ADENYLYLTRANSFERASE SELO, MITOCHONDRIAL"/>
    <property type="match status" value="1"/>
</dbReference>
<feature type="binding site" evidence="8">
    <location>
        <position position="104"/>
    </location>
    <ligand>
        <name>ATP</name>
        <dbReference type="ChEBI" id="CHEBI:30616"/>
    </ligand>
</feature>
<dbReference type="EC" id="2.7.7.-" evidence="8"/>
<comment type="catalytic activity">
    <reaction evidence="8">
        <text>L-seryl-[protein] + ATP = 3-O-(5'-adenylyl)-L-seryl-[protein] + diphosphate</text>
        <dbReference type="Rhea" id="RHEA:58120"/>
        <dbReference type="Rhea" id="RHEA-COMP:9863"/>
        <dbReference type="Rhea" id="RHEA-COMP:15073"/>
        <dbReference type="ChEBI" id="CHEBI:29999"/>
        <dbReference type="ChEBI" id="CHEBI:30616"/>
        <dbReference type="ChEBI" id="CHEBI:33019"/>
        <dbReference type="ChEBI" id="CHEBI:142516"/>
        <dbReference type="EC" id="2.7.7.108"/>
    </reaction>
</comment>
<feature type="binding site" evidence="8">
    <location>
        <position position="188"/>
    </location>
    <ligand>
        <name>ATP</name>
        <dbReference type="ChEBI" id="CHEBI:30616"/>
    </ligand>
</feature>
<comment type="catalytic activity">
    <reaction evidence="8">
        <text>L-tyrosyl-[protein] + ATP = O-(5'-adenylyl)-L-tyrosyl-[protein] + diphosphate</text>
        <dbReference type="Rhea" id="RHEA:54288"/>
        <dbReference type="Rhea" id="RHEA-COMP:10136"/>
        <dbReference type="Rhea" id="RHEA-COMP:13846"/>
        <dbReference type="ChEBI" id="CHEBI:30616"/>
        <dbReference type="ChEBI" id="CHEBI:33019"/>
        <dbReference type="ChEBI" id="CHEBI:46858"/>
        <dbReference type="ChEBI" id="CHEBI:83624"/>
        <dbReference type="EC" id="2.7.7.108"/>
    </reaction>
</comment>
<keyword evidence="4 8" id="KW-0479">Metal-binding</keyword>
<evidence type="ECO:0000256" key="2">
    <source>
        <dbReference type="ARBA" id="ARBA00022679"/>
    </source>
</evidence>
<dbReference type="AlphaFoldDB" id="A0A1T1HA00"/>
<dbReference type="Proteomes" id="UP000190064">
    <property type="component" value="Unassembled WGS sequence"/>
</dbReference>
<dbReference type="GO" id="GO:0000287">
    <property type="term" value="F:magnesium ion binding"/>
    <property type="evidence" value="ECO:0007669"/>
    <property type="project" value="UniProtKB-UniRule"/>
</dbReference>
<protein>
    <recommendedName>
        <fullName evidence="8">Protein nucleotidyltransferase YdiU</fullName>
        <ecNumber evidence="8">2.7.7.-</ecNumber>
    </recommendedName>
    <alternativeName>
        <fullName evidence="8">Protein adenylyltransferase YdiU</fullName>
        <ecNumber evidence="8">2.7.7.108</ecNumber>
    </alternativeName>
    <alternativeName>
        <fullName evidence="8">Protein uridylyltransferase YdiU</fullName>
        <ecNumber evidence="8">2.7.7.-</ecNumber>
    </alternativeName>
</protein>
<evidence type="ECO:0000256" key="1">
    <source>
        <dbReference type="ARBA" id="ARBA00009747"/>
    </source>
</evidence>
<feature type="binding site" evidence="8">
    <location>
        <position position="137"/>
    </location>
    <ligand>
        <name>ATP</name>
        <dbReference type="ChEBI" id="CHEBI:30616"/>
    </ligand>
</feature>
<dbReference type="GO" id="GO:0070733">
    <property type="term" value="F:AMPylase activity"/>
    <property type="evidence" value="ECO:0007669"/>
    <property type="project" value="UniProtKB-EC"/>
</dbReference>
<proteinExistence type="inferred from homology"/>
<feature type="active site" description="Proton acceptor" evidence="8">
    <location>
        <position position="264"/>
    </location>
</feature>
<evidence type="ECO:0000256" key="3">
    <source>
        <dbReference type="ARBA" id="ARBA00022695"/>
    </source>
</evidence>
<dbReference type="HAMAP" id="MF_00692">
    <property type="entry name" value="SelO"/>
    <property type="match status" value="1"/>
</dbReference>
<dbReference type="GO" id="GO:0005524">
    <property type="term" value="F:ATP binding"/>
    <property type="evidence" value="ECO:0007669"/>
    <property type="project" value="UniProtKB-UniRule"/>
</dbReference>
<comment type="cofactor">
    <cofactor evidence="8">
        <name>Mg(2+)</name>
        <dbReference type="ChEBI" id="CHEBI:18420"/>
    </cofactor>
    <cofactor evidence="8">
        <name>Mn(2+)</name>
        <dbReference type="ChEBI" id="CHEBI:29035"/>
    </cofactor>
</comment>
<reference evidence="9" key="1">
    <citation type="submission" date="2017-02" db="EMBL/GenBank/DDBJ databases">
        <title>Draft Genome Sequence of the Salt Water Bacterium Oceanospirillum linum ATCC 11336.</title>
        <authorList>
            <person name="Trachtenberg A.M."/>
            <person name="Carney J.G."/>
            <person name="Linnane J.D."/>
            <person name="Rheaume B.A."/>
            <person name="Pitts N.L."/>
            <person name="Mykles D.L."/>
            <person name="Maclea K.S."/>
        </authorList>
    </citation>
    <scope>NUCLEOTIDE SEQUENCE [LARGE SCALE GENOMIC DNA]</scope>
    <source>
        <strain evidence="9">ATCC 11336</strain>
    </source>
</reference>
<keyword evidence="3 8" id="KW-0548">Nucleotidyltransferase</keyword>
<gene>
    <name evidence="8" type="primary">ydiU</name>
    <name evidence="8" type="synonym">selO</name>
    <name evidence="9" type="ORF">BTA35_0212530</name>
</gene>
<comment type="caution">
    <text evidence="9">The sequence shown here is derived from an EMBL/GenBank/DDBJ whole genome shotgun (WGS) entry which is preliminary data.</text>
</comment>
<feature type="binding site" evidence="8">
    <location>
        <position position="124"/>
    </location>
    <ligand>
        <name>ATP</name>
        <dbReference type="ChEBI" id="CHEBI:30616"/>
    </ligand>
</feature>
<comment type="similarity">
    <text evidence="1 8">Belongs to the SELO family.</text>
</comment>
<keyword evidence="7 8" id="KW-0460">Magnesium</keyword>
<feature type="binding site" evidence="8">
    <location>
        <position position="195"/>
    </location>
    <ligand>
        <name>ATP</name>
        <dbReference type="ChEBI" id="CHEBI:30616"/>
    </ligand>
</feature>
<comment type="catalytic activity">
    <reaction evidence="8">
        <text>L-histidyl-[protein] + UTP = N(tele)-(5'-uridylyl)-L-histidyl-[protein] + diphosphate</text>
        <dbReference type="Rhea" id="RHEA:83891"/>
        <dbReference type="Rhea" id="RHEA-COMP:9745"/>
        <dbReference type="Rhea" id="RHEA-COMP:20239"/>
        <dbReference type="ChEBI" id="CHEBI:29979"/>
        <dbReference type="ChEBI" id="CHEBI:33019"/>
        <dbReference type="ChEBI" id="CHEBI:46398"/>
        <dbReference type="ChEBI" id="CHEBI:233474"/>
    </reaction>
</comment>
<evidence type="ECO:0000313" key="9">
    <source>
        <dbReference type="EMBL" id="OOV86694.1"/>
    </source>
</evidence>
<evidence type="ECO:0000256" key="8">
    <source>
        <dbReference type="HAMAP-Rule" id="MF_00692"/>
    </source>
</evidence>
<keyword evidence="5 8" id="KW-0547">Nucleotide-binding</keyword>
<keyword evidence="8" id="KW-0464">Manganese</keyword>
<comment type="catalytic activity">
    <reaction evidence="8">
        <text>L-tyrosyl-[protein] + UTP = O-(5'-uridylyl)-L-tyrosyl-[protein] + diphosphate</text>
        <dbReference type="Rhea" id="RHEA:83887"/>
        <dbReference type="Rhea" id="RHEA-COMP:10136"/>
        <dbReference type="Rhea" id="RHEA-COMP:20238"/>
        <dbReference type="ChEBI" id="CHEBI:33019"/>
        <dbReference type="ChEBI" id="CHEBI:46398"/>
        <dbReference type="ChEBI" id="CHEBI:46858"/>
        <dbReference type="ChEBI" id="CHEBI:90602"/>
    </reaction>
</comment>
<feature type="binding site" evidence="8">
    <location>
        <position position="136"/>
    </location>
    <ligand>
        <name>ATP</name>
        <dbReference type="ChEBI" id="CHEBI:30616"/>
    </ligand>
</feature>
<comment type="catalytic activity">
    <reaction evidence="8">
        <text>L-threonyl-[protein] + ATP = 3-O-(5'-adenylyl)-L-threonyl-[protein] + diphosphate</text>
        <dbReference type="Rhea" id="RHEA:54292"/>
        <dbReference type="Rhea" id="RHEA-COMP:11060"/>
        <dbReference type="Rhea" id="RHEA-COMP:13847"/>
        <dbReference type="ChEBI" id="CHEBI:30013"/>
        <dbReference type="ChEBI" id="CHEBI:30616"/>
        <dbReference type="ChEBI" id="CHEBI:33019"/>
        <dbReference type="ChEBI" id="CHEBI:138113"/>
        <dbReference type="EC" id="2.7.7.108"/>
    </reaction>
</comment>
<dbReference type="NCBIfam" id="NF000658">
    <property type="entry name" value="PRK00029.1"/>
    <property type="match status" value="1"/>
</dbReference>
<dbReference type="GO" id="GO:0030145">
    <property type="term" value="F:manganese ion binding"/>
    <property type="evidence" value="ECO:0007669"/>
    <property type="project" value="UniProtKB-UniRule"/>
</dbReference>
<keyword evidence="10" id="KW-1185">Reference proteome</keyword>
<dbReference type="EMBL" id="MTSD02000005">
    <property type="protein sequence ID" value="OOV86694.1"/>
    <property type="molecule type" value="Genomic_DNA"/>
</dbReference>
<name>A0A1T1HA00_OCELI</name>
<organism evidence="9 10">
    <name type="scientific">Oceanospirillum linum</name>
    <dbReference type="NCBI Taxonomy" id="966"/>
    <lineage>
        <taxon>Bacteria</taxon>
        <taxon>Pseudomonadati</taxon>
        <taxon>Pseudomonadota</taxon>
        <taxon>Gammaproteobacteria</taxon>
        <taxon>Oceanospirillales</taxon>
        <taxon>Oceanospirillaceae</taxon>
        <taxon>Oceanospirillum</taxon>
    </lineage>
</organism>
<dbReference type="RefSeq" id="WP_160055198.1">
    <property type="nucleotide sequence ID" value="NZ_FXTS01000006.1"/>
</dbReference>
<feature type="binding site" evidence="8">
    <location>
        <position position="265"/>
    </location>
    <ligand>
        <name>Mg(2+)</name>
        <dbReference type="ChEBI" id="CHEBI:18420"/>
    </ligand>
</feature>
<evidence type="ECO:0000256" key="6">
    <source>
        <dbReference type="ARBA" id="ARBA00022840"/>
    </source>
</evidence>